<dbReference type="AlphaFoldDB" id="A0A3A3ZFC9"/>
<keyword evidence="5 7" id="KW-1133">Transmembrane helix</keyword>
<feature type="transmembrane region" description="Helical" evidence="7">
    <location>
        <begin position="192"/>
        <end position="216"/>
    </location>
</feature>
<keyword evidence="4 7" id="KW-0812">Transmembrane</keyword>
<comment type="subcellular location">
    <subcellularLocation>
        <location evidence="1 7">Cell membrane</location>
        <topology evidence="1 7">Multi-pass membrane protein</topology>
    </subcellularLocation>
</comment>
<evidence type="ECO:0000256" key="8">
    <source>
        <dbReference type="SAM" id="MobiDB-lite"/>
    </source>
</evidence>
<evidence type="ECO:0000313" key="11">
    <source>
        <dbReference type="Proteomes" id="UP000265614"/>
    </source>
</evidence>
<dbReference type="PANTHER" id="PTHR30193:SF37">
    <property type="entry name" value="INNER MEMBRANE ABC TRANSPORTER PERMEASE PROTEIN YCJO"/>
    <property type="match status" value="1"/>
</dbReference>
<reference evidence="10 11" key="1">
    <citation type="submission" date="2018-09" db="EMBL/GenBank/DDBJ databases">
        <title>YIM 75000 draft genome.</title>
        <authorList>
            <person name="Tang S."/>
            <person name="Feng Y."/>
        </authorList>
    </citation>
    <scope>NUCLEOTIDE SEQUENCE [LARGE SCALE GENOMIC DNA]</scope>
    <source>
        <strain evidence="10 11">YIM 75000</strain>
    </source>
</reference>
<evidence type="ECO:0000313" key="10">
    <source>
        <dbReference type="EMBL" id="RJK93827.1"/>
    </source>
</evidence>
<comment type="similarity">
    <text evidence="7">Belongs to the binding-protein-dependent transport system permease family.</text>
</comment>
<keyword evidence="11" id="KW-1185">Reference proteome</keyword>
<name>A0A3A3ZFC9_9ACTN</name>
<evidence type="ECO:0000256" key="2">
    <source>
        <dbReference type="ARBA" id="ARBA00022448"/>
    </source>
</evidence>
<keyword evidence="3" id="KW-1003">Cell membrane</keyword>
<dbReference type="InterPro" id="IPR035906">
    <property type="entry name" value="MetI-like_sf"/>
</dbReference>
<feature type="region of interest" description="Disordered" evidence="8">
    <location>
        <begin position="1"/>
        <end position="35"/>
    </location>
</feature>
<evidence type="ECO:0000256" key="5">
    <source>
        <dbReference type="ARBA" id="ARBA00022989"/>
    </source>
</evidence>
<organism evidence="10 11">
    <name type="scientific">Vallicoccus soli</name>
    <dbReference type="NCBI Taxonomy" id="2339232"/>
    <lineage>
        <taxon>Bacteria</taxon>
        <taxon>Bacillati</taxon>
        <taxon>Actinomycetota</taxon>
        <taxon>Actinomycetes</taxon>
        <taxon>Motilibacterales</taxon>
        <taxon>Vallicoccaceae</taxon>
        <taxon>Vallicoccus</taxon>
    </lineage>
</organism>
<accession>A0A3A3ZFC9</accession>
<dbReference type="OrthoDB" id="9805974at2"/>
<evidence type="ECO:0000256" key="7">
    <source>
        <dbReference type="RuleBase" id="RU363032"/>
    </source>
</evidence>
<gene>
    <name evidence="10" type="ORF">D5H78_16045</name>
</gene>
<dbReference type="SUPFAM" id="SSF161098">
    <property type="entry name" value="MetI-like"/>
    <property type="match status" value="1"/>
</dbReference>
<proteinExistence type="inferred from homology"/>
<evidence type="ECO:0000259" key="9">
    <source>
        <dbReference type="PROSITE" id="PS50928"/>
    </source>
</evidence>
<dbReference type="RefSeq" id="WP_119951498.1">
    <property type="nucleotide sequence ID" value="NZ_QZEZ01000008.1"/>
</dbReference>
<feature type="transmembrane region" description="Helical" evidence="7">
    <location>
        <begin position="301"/>
        <end position="323"/>
    </location>
</feature>
<protein>
    <submittedName>
        <fullName evidence="10">Sugar ABC transporter permease</fullName>
    </submittedName>
</protein>
<dbReference type="PROSITE" id="PS50928">
    <property type="entry name" value="ABC_TM1"/>
    <property type="match status" value="1"/>
</dbReference>
<dbReference type="GO" id="GO:0055085">
    <property type="term" value="P:transmembrane transport"/>
    <property type="evidence" value="ECO:0007669"/>
    <property type="project" value="InterPro"/>
</dbReference>
<dbReference type="EMBL" id="QZEZ01000008">
    <property type="protein sequence ID" value="RJK93827.1"/>
    <property type="molecule type" value="Genomic_DNA"/>
</dbReference>
<evidence type="ECO:0000256" key="6">
    <source>
        <dbReference type="ARBA" id="ARBA00023136"/>
    </source>
</evidence>
<dbReference type="Pfam" id="PF00528">
    <property type="entry name" value="BPD_transp_1"/>
    <property type="match status" value="1"/>
</dbReference>
<keyword evidence="2 7" id="KW-0813">Transport</keyword>
<dbReference type="PANTHER" id="PTHR30193">
    <property type="entry name" value="ABC TRANSPORTER PERMEASE PROTEIN"/>
    <property type="match status" value="1"/>
</dbReference>
<dbReference type="Proteomes" id="UP000265614">
    <property type="component" value="Unassembled WGS sequence"/>
</dbReference>
<feature type="transmembrane region" description="Helical" evidence="7">
    <location>
        <begin position="44"/>
        <end position="67"/>
    </location>
</feature>
<dbReference type="InterPro" id="IPR000515">
    <property type="entry name" value="MetI-like"/>
</dbReference>
<dbReference type="InterPro" id="IPR051393">
    <property type="entry name" value="ABC_transporter_permease"/>
</dbReference>
<dbReference type="Gene3D" id="1.10.3720.10">
    <property type="entry name" value="MetI-like"/>
    <property type="match status" value="1"/>
</dbReference>
<keyword evidence="6 7" id="KW-0472">Membrane</keyword>
<dbReference type="CDD" id="cd06261">
    <property type="entry name" value="TM_PBP2"/>
    <property type="match status" value="1"/>
</dbReference>
<sequence>MTDTNVSRPATGGASALSVEAAPRSAAPPVRGDRSRKRDTRDAVLFLAPYLVIFTVFVLAPLLYGIWVSLHDYDFTLPEAPWVGLENYTGLLTGDSPFAETFWQSVQATWLFTALTVPLLLVLPLLVALVLNQKFPGRNLFRALYFAPYVLGVAVVAVLWRYLLDTNIGLVNHYLGVIGLRDTVPWLTSLPWAWISLVGVTVWWTLGFNTVIYLAALQDISPELYEAARVDGANAVQRFRNVTLPGLRPVVLFITSVTIIASVNMFGQSYLMTAGGPGTETRTGIYEIAEVGLRQFNTGQAAAMSLIFTFFLMVVSLAVFYAFRDRDARR</sequence>
<feature type="transmembrane region" description="Helical" evidence="7">
    <location>
        <begin position="247"/>
        <end position="267"/>
    </location>
</feature>
<dbReference type="GO" id="GO:0005886">
    <property type="term" value="C:plasma membrane"/>
    <property type="evidence" value="ECO:0007669"/>
    <property type="project" value="UniProtKB-SubCell"/>
</dbReference>
<comment type="caution">
    <text evidence="10">The sequence shown here is derived from an EMBL/GenBank/DDBJ whole genome shotgun (WGS) entry which is preliminary data.</text>
</comment>
<feature type="transmembrane region" description="Helical" evidence="7">
    <location>
        <begin position="143"/>
        <end position="163"/>
    </location>
</feature>
<feature type="transmembrane region" description="Helical" evidence="7">
    <location>
        <begin position="110"/>
        <end position="131"/>
    </location>
</feature>
<feature type="domain" description="ABC transmembrane type-1" evidence="9">
    <location>
        <begin position="106"/>
        <end position="319"/>
    </location>
</feature>
<evidence type="ECO:0000256" key="4">
    <source>
        <dbReference type="ARBA" id="ARBA00022692"/>
    </source>
</evidence>
<evidence type="ECO:0000256" key="1">
    <source>
        <dbReference type="ARBA" id="ARBA00004651"/>
    </source>
</evidence>
<evidence type="ECO:0000256" key="3">
    <source>
        <dbReference type="ARBA" id="ARBA00022475"/>
    </source>
</evidence>